<dbReference type="InterPro" id="IPR036388">
    <property type="entry name" value="WH-like_DNA-bd_sf"/>
</dbReference>
<dbReference type="AlphaFoldDB" id="A0A8H3LZ80"/>
<dbReference type="GO" id="GO:0003677">
    <property type="term" value="F:DNA binding"/>
    <property type="evidence" value="ECO:0007669"/>
    <property type="project" value="InterPro"/>
</dbReference>
<evidence type="ECO:0000259" key="1">
    <source>
        <dbReference type="Pfam" id="PF01498"/>
    </source>
</evidence>
<dbReference type="Proteomes" id="UP000615446">
    <property type="component" value="Unassembled WGS sequence"/>
</dbReference>
<gene>
    <name evidence="2" type="ORF">RCL2_002140800</name>
</gene>
<dbReference type="InterPro" id="IPR002492">
    <property type="entry name" value="Transposase_Tc1-like"/>
</dbReference>
<dbReference type="EMBL" id="BLAL01000238">
    <property type="protein sequence ID" value="GES94695.1"/>
    <property type="molecule type" value="Genomic_DNA"/>
</dbReference>
<feature type="domain" description="Transposase Tc1-like" evidence="1">
    <location>
        <begin position="69"/>
        <end position="139"/>
    </location>
</feature>
<dbReference type="GO" id="GO:0006313">
    <property type="term" value="P:DNA transposition"/>
    <property type="evidence" value="ECO:0007669"/>
    <property type="project" value="InterPro"/>
</dbReference>
<reference evidence="2" key="1">
    <citation type="submission" date="2019-10" db="EMBL/GenBank/DDBJ databases">
        <title>Conservation and host-specific expression of non-tandemly repeated heterogenous ribosome RNA gene in arbuscular mycorrhizal fungi.</title>
        <authorList>
            <person name="Maeda T."/>
            <person name="Kobayashi Y."/>
            <person name="Nakagawa T."/>
            <person name="Ezawa T."/>
            <person name="Yamaguchi K."/>
            <person name="Bino T."/>
            <person name="Nishimoto Y."/>
            <person name="Shigenobu S."/>
            <person name="Kawaguchi M."/>
        </authorList>
    </citation>
    <scope>NUCLEOTIDE SEQUENCE</scope>
    <source>
        <strain evidence="2">HR1</strain>
    </source>
</reference>
<dbReference type="PANTHER" id="PTHR23022">
    <property type="entry name" value="TRANSPOSABLE ELEMENT-RELATED"/>
    <property type="match status" value="1"/>
</dbReference>
<protein>
    <submittedName>
        <fullName evidence="2">IS630 family transposase</fullName>
    </submittedName>
</protein>
<dbReference type="InterPro" id="IPR009057">
    <property type="entry name" value="Homeodomain-like_sf"/>
</dbReference>
<comment type="caution">
    <text evidence="2">The sequence shown here is derived from an EMBL/GenBank/DDBJ whole genome shotgun (WGS) entry which is preliminary data.</text>
</comment>
<sequence>MAKTKELSTFERGRVIGFHDAGDSERTISRKTGYGKTTIHNIITKYHKTGALTVASRSGRPKKLNERDKRHLKVVLTQNRRISAEKMQKDFIESTGKEVSKSTVRRTLYEMGYHSRTALRKPLISEPNRKIRLSWARERRFWTINDWKKVVWSDESRFTLFQSDKKIHVWRLPKESHDVNCLVPTIKHGGGGVMIWGCFSWYGLDPLVRIDEQFEEENGEYFFQQDNTPIHTSLRTRTFMEEVAITQLPWAGQSPDFNPIKHMWDELERYIRARTNSPKNLGELESLLQECWLQIQREVYQKLVESMNR</sequence>
<dbReference type="PANTHER" id="PTHR23022:SF135">
    <property type="entry name" value="SI:DKEY-77F5.3"/>
    <property type="match status" value="1"/>
</dbReference>
<dbReference type="Pfam" id="PF01498">
    <property type="entry name" value="HTH_Tnp_Tc3_2"/>
    <property type="match status" value="1"/>
</dbReference>
<proteinExistence type="predicted"/>
<dbReference type="SUPFAM" id="SSF46689">
    <property type="entry name" value="Homeodomain-like"/>
    <property type="match status" value="1"/>
</dbReference>
<organism evidence="2 3">
    <name type="scientific">Rhizophagus clarus</name>
    <dbReference type="NCBI Taxonomy" id="94130"/>
    <lineage>
        <taxon>Eukaryota</taxon>
        <taxon>Fungi</taxon>
        <taxon>Fungi incertae sedis</taxon>
        <taxon>Mucoromycota</taxon>
        <taxon>Glomeromycotina</taxon>
        <taxon>Glomeromycetes</taxon>
        <taxon>Glomerales</taxon>
        <taxon>Glomeraceae</taxon>
        <taxon>Rhizophagus</taxon>
    </lineage>
</organism>
<dbReference type="Gene3D" id="3.30.420.10">
    <property type="entry name" value="Ribonuclease H-like superfamily/Ribonuclease H"/>
    <property type="match status" value="1"/>
</dbReference>
<dbReference type="Gene3D" id="1.10.10.10">
    <property type="entry name" value="Winged helix-like DNA-binding domain superfamily/Winged helix DNA-binding domain"/>
    <property type="match status" value="1"/>
</dbReference>
<dbReference type="InterPro" id="IPR036397">
    <property type="entry name" value="RNaseH_sf"/>
</dbReference>
<accession>A0A8H3LZ80</accession>
<dbReference type="OrthoDB" id="2446457at2759"/>
<dbReference type="GO" id="GO:0015074">
    <property type="term" value="P:DNA integration"/>
    <property type="evidence" value="ECO:0007669"/>
    <property type="project" value="InterPro"/>
</dbReference>
<dbReference type="InterPro" id="IPR052338">
    <property type="entry name" value="Transposase_5"/>
</dbReference>
<evidence type="ECO:0000313" key="3">
    <source>
        <dbReference type="Proteomes" id="UP000615446"/>
    </source>
</evidence>
<evidence type="ECO:0000313" key="2">
    <source>
        <dbReference type="EMBL" id="GES94695.1"/>
    </source>
</evidence>
<name>A0A8H3LZ80_9GLOM</name>